<comment type="caution">
    <text evidence="1">The sequence shown here is derived from an EMBL/GenBank/DDBJ whole genome shotgun (WGS) entry which is preliminary data.</text>
</comment>
<organism evidence="1 2">
    <name type="scientific">Malus domestica</name>
    <name type="common">Apple</name>
    <name type="synonym">Pyrus malus</name>
    <dbReference type="NCBI Taxonomy" id="3750"/>
    <lineage>
        <taxon>Eukaryota</taxon>
        <taxon>Viridiplantae</taxon>
        <taxon>Streptophyta</taxon>
        <taxon>Embryophyta</taxon>
        <taxon>Tracheophyta</taxon>
        <taxon>Spermatophyta</taxon>
        <taxon>Magnoliopsida</taxon>
        <taxon>eudicotyledons</taxon>
        <taxon>Gunneridae</taxon>
        <taxon>Pentapetalae</taxon>
        <taxon>rosids</taxon>
        <taxon>fabids</taxon>
        <taxon>Rosales</taxon>
        <taxon>Rosaceae</taxon>
        <taxon>Amygdaloideae</taxon>
        <taxon>Maleae</taxon>
        <taxon>Malus</taxon>
    </lineage>
</organism>
<sequence length="108" mass="12197">MHRSSQRRALKRPPMVIIITDTSINMDTGTDMEGMSMAMDIGNMAMQEEHTCTSCRTEAMAASFQWAFSSLADYQELDLQIGLSPNMSISPMRREATIYIHIIFTITD</sequence>
<evidence type="ECO:0000313" key="2">
    <source>
        <dbReference type="Proteomes" id="UP000290289"/>
    </source>
</evidence>
<evidence type="ECO:0000313" key="1">
    <source>
        <dbReference type="EMBL" id="RXI03407.1"/>
    </source>
</evidence>
<dbReference type="Proteomes" id="UP000290289">
    <property type="component" value="Chromosome 3"/>
</dbReference>
<gene>
    <name evidence="1" type="ORF">DVH24_004059</name>
</gene>
<proteinExistence type="predicted"/>
<accession>A0A498K802</accession>
<protein>
    <submittedName>
        <fullName evidence="1">Uncharacterized protein</fullName>
    </submittedName>
</protein>
<dbReference type="AlphaFoldDB" id="A0A498K802"/>
<dbReference type="EMBL" id="RDQH01000329">
    <property type="protein sequence ID" value="RXI03407.1"/>
    <property type="molecule type" value="Genomic_DNA"/>
</dbReference>
<reference evidence="1 2" key="1">
    <citation type="submission" date="2018-10" db="EMBL/GenBank/DDBJ databases">
        <title>A high-quality apple genome assembly.</title>
        <authorList>
            <person name="Hu J."/>
        </authorList>
    </citation>
    <scope>NUCLEOTIDE SEQUENCE [LARGE SCALE GENOMIC DNA]</scope>
    <source>
        <strain evidence="2">cv. HFTH1</strain>
        <tissue evidence="1">Young leaf</tissue>
    </source>
</reference>
<keyword evidence="2" id="KW-1185">Reference proteome</keyword>
<name>A0A498K802_MALDO</name>